<comment type="caution">
    <text evidence="5">The sequence shown here is derived from an EMBL/GenBank/DDBJ whole genome shotgun (WGS) entry which is preliminary data.</text>
</comment>
<dbReference type="PRINTS" id="PR00036">
    <property type="entry name" value="HTHLACI"/>
</dbReference>
<dbReference type="PANTHER" id="PTHR30146">
    <property type="entry name" value="LACI-RELATED TRANSCRIPTIONAL REPRESSOR"/>
    <property type="match status" value="1"/>
</dbReference>
<dbReference type="CDD" id="cd06267">
    <property type="entry name" value="PBP1_LacI_sugar_binding-like"/>
    <property type="match status" value="1"/>
</dbReference>
<dbReference type="InterPro" id="IPR028082">
    <property type="entry name" value="Peripla_BP_I"/>
</dbReference>
<keyword evidence="3" id="KW-0804">Transcription</keyword>
<dbReference type="SUPFAM" id="SSF53822">
    <property type="entry name" value="Periplasmic binding protein-like I"/>
    <property type="match status" value="1"/>
</dbReference>
<keyword evidence="6" id="KW-1185">Reference proteome</keyword>
<evidence type="ECO:0000313" key="5">
    <source>
        <dbReference type="EMBL" id="TQL48799.1"/>
    </source>
</evidence>
<dbReference type="PANTHER" id="PTHR30146:SF109">
    <property type="entry name" value="HTH-TYPE TRANSCRIPTIONAL REGULATOR GALS"/>
    <property type="match status" value="1"/>
</dbReference>
<evidence type="ECO:0000256" key="2">
    <source>
        <dbReference type="ARBA" id="ARBA00023125"/>
    </source>
</evidence>
<dbReference type="SMART" id="SM00354">
    <property type="entry name" value="HTH_LACI"/>
    <property type="match status" value="1"/>
</dbReference>
<protein>
    <submittedName>
        <fullName evidence="5">LacI family transcriptional regulator</fullName>
    </submittedName>
</protein>
<dbReference type="Proteomes" id="UP000317998">
    <property type="component" value="Unassembled WGS sequence"/>
</dbReference>
<accession>A0A542YL33</accession>
<organism evidence="5 6">
    <name type="scientific">Homoserinimonas aerilata</name>
    <dbReference type="NCBI Taxonomy" id="1162970"/>
    <lineage>
        <taxon>Bacteria</taxon>
        <taxon>Bacillati</taxon>
        <taxon>Actinomycetota</taxon>
        <taxon>Actinomycetes</taxon>
        <taxon>Micrococcales</taxon>
        <taxon>Microbacteriaceae</taxon>
        <taxon>Homoserinimonas</taxon>
    </lineage>
</organism>
<sequence>MGAGDSIDADSRGGRATMRDVAARAGVGLSTVSRVVNGDVNVSAARTLAVEQAIAELGFRRNDSARHLRMGAASSIGLLLESVSDPFFSLINQAVEEVALVRDSLLLSASSHQDAERAKKMVLAFCARRVDGLIITPSEPQEIDYLRAELRAGVRMVFIDRPVPGLDDDDSVATDTVLTDNAGGARTGVEHLIAHGHRRIACFTDRADLFTSHHRILGYRLALEAAGIPFDPALVFSADDVAENFAGPLAAMLAMAQPPTAIFTGNNRSTVAVLRQLVGRPDRPAIVGFDDFELADAMTPGVTVVAQDPLAMGRTAAELLFRRLGGEAGPTQTITLGTTLIRRGSGEQRP</sequence>
<dbReference type="PROSITE" id="PS50932">
    <property type="entry name" value="HTH_LACI_2"/>
    <property type="match status" value="1"/>
</dbReference>
<reference evidence="5 6" key="1">
    <citation type="submission" date="2019-06" db="EMBL/GenBank/DDBJ databases">
        <title>Sequencing the genomes of 1000 actinobacteria strains.</title>
        <authorList>
            <person name="Klenk H.-P."/>
        </authorList>
    </citation>
    <scope>NUCLEOTIDE SEQUENCE [LARGE SCALE GENOMIC DNA]</scope>
    <source>
        <strain evidence="5 6">DSM 26477</strain>
    </source>
</reference>
<evidence type="ECO:0000256" key="3">
    <source>
        <dbReference type="ARBA" id="ARBA00023163"/>
    </source>
</evidence>
<dbReference type="Pfam" id="PF00356">
    <property type="entry name" value="LacI"/>
    <property type="match status" value="1"/>
</dbReference>
<dbReference type="InterPro" id="IPR046335">
    <property type="entry name" value="LacI/GalR-like_sensor"/>
</dbReference>
<feature type="domain" description="HTH lacI-type" evidence="4">
    <location>
        <begin position="16"/>
        <end position="70"/>
    </location>
</feature>
<dbReference type="Gene3D" id="3.40.50.2300">
    <property type="match status" value="2"/>
</dbReference>
<dbReference type="EMBL" id="VFOM01000001">
    <property type="protein sequence ID" value="TQL48799.1"/>
    <property type="molecule type" value="Genomic_DNA"/>
</dbReference>
<dbReference type="RefSeq" id="WP_221625374.1">
    <property type="nucleotide sequence ID" value="NZ_VFOM01000001.1"/>
</dbReference>
<dbReference type="PROSITE" id="PS00356">
    <property type="entry name" value="HTH_LACI_1"/>
    <property type="match status" value="1"/>
</dbReference>
<dbReference type="SUPFAM" id="SSF47413">
    <property type="entry name" value="lambda repressor-like DNA-binding domains"/>
    <property type="match status" value="1"/>
</dbReference>
<gene>
    <name evidence="5" type="ORF">FB562_1905</name>
</gene>
<dbReference type="InterPro" id="IPR010982">
    <property type="entry name" value="Lambda_DNA-bd_dom_sf"/>
</dbReference>
<dbReference type="Gene3D" id="1.10.260.40">
    <property type="entry name" value="lambda repressor-like DNA-binding domains"/>
    <property type="match status" value="1"/>
</dbReference>
<keyword evidence="1" id="KW-0805">Transcription regulation</keyword>
<keyword evidence="2" id="KW-0238">DNA-binding</keyword>
<dbReference type="CDD" id="cd01392">
    <property type="entry name" value="HTH_LacI"/>
    <property type="match status" value="1"/>
</dbReference>
<dbReference type="AlphaFoldDB" id="A0A542YL33"/>
<dbReference type="GO" id="GO:0003700">
    <property type="term" value="F:DNA-binding transcription factor activity"/>
    <property type="evidence" value="ECO:0007669"/>
    <property type="project" value="TreeGrafter"/>
</dbReference>
<dbReference type="Pfam" id="PF13377">
    <property type="entry name" value="Peripla_BP_3"/>
    <property type="match status" value="1"/>
</dbReference>
<dbReference type="GO" id="GO:0000976">
    <property type="term" value="F:transcription cis-regulatory region binding"/>
    <property type="evidence" value="ECO:0007669"/>
    <property type="project" value="TreeGrafter"/>
</dbReference>
<evidence type="ECO:0000256" key="1">
    <source>
        <dbReference type="ARBA" id="ARBA00023015"/>
    </source>
</evidence>
<name>A0A542YL33_9MICO</name>
<proteinExistence type="predicted"/>
<dbReference type="InterPro" id="IPR000843">
    <property type="entry name" value="HTH_LacI"/>
</dbReference>
<evidence type="ECO:0000259" key="4">
    <source>
        <dbReference type="PROSITE" id="PS50932"/>
    </source>
</evidence>
<evidence type="ECO:0000313" key="6">
    <source>
        <dbReference type="Proteomes" id="UP000317998"/>
    </source>
</evidence>